<dbReference type="RefSeq" id="WP_012058512.1">
    <property type="nucleotide sequence ID" value="NZ_CP073279.1"/>
</dbReference>
<dbReference type="OMA" id="WYINIAG"/>
<dbReference type="Proteomes" id="UP000631418">
    <property type="component" value="Unassembled WGS sequence"/>
</dbReference>
<dbReference type="EMBL" id="JABTDW010000001">
    <property type="protein sequence ID" value="NSB15123.1"/>
    <property type="molecule type" value="Genomic_DNA"/>
</dbReference>
<evidence type="ECO:0000313" key="2">
    <source>
        <dbReference type="EMBL" id="NSB15123.1"/>
    </source>
</evidence>
<reference evidence="1" key="2">
    <citation type="submission" date="2020-11" db="EMBL/GenBank/DDBJ databases">
        <authorList>
            <person name="Thieme N."/>
            <person name="Liebl W."/>
            <person name="Zverlov V."/>
        </authorList>
    </citation>
    <scope>NUCLEOTIDE SEQUENCE</scope>
    <source>
        <strain evidence="1">NT08</strain>
    </source>
</reference>
<protein>
    <submittedName>
        <fullName evidence="2">Uncharacterized protein</fullName>
    </submittedName>
</protein>
<evidence type="ECO:0000313" key="1">
    <source>
        <dbReference type="EMBL" id="MBF7810922.1"/>
    </source>
</evidence>
<name>A0A1S8NT17_CLOBE</name>
<accession>A0A1S8NT17</accession>
<organism evidence="2 3">
    <name type="scientific">Clostridium beijerinckii</name>
    <name type="common">Clostridium MP</name>
    <dbReference type="NCBI Taxonomy" id="1520"/>
    <lineage>
        <taxon>Bacteria</taxon>
        <taxon>Bacillati</taxon>
        <taxon>Bacillota</taxon>
        <taxon>Clostridia</taxon>
        <taxon>Eubacteriales</taxon>
        <taxon>Clostridiaceae</taxon>
        <taxon>Clostridium</taxon>
    </lineage>
</organism>
<dbReference type="AlphaFoldDB" id="A0A1S8NT17"/>
<sequence length="94" mass="10689">MKELKKYIIFVIIVLALAGSYLFCHSTPENSIRTHLFFNGYLVKALKTDIYMSNETLWKGKYYCENPGIGPDFIAVEKSDLGLWYVDLKNSGGS</sequence>
<proteinExistence type="predicted"/>
<evidence type="ECO:0000313" key="3">
    <source>
        <dbReference type="Proteomes" id="UP000822184"/>
    </source>
</evidence>
<reference evidence="2" key="1">
    <citation type="submission" date="2020-06" db="EMBL/GenBank/DDBJ databases">
        <title>Genomic insights into acetone-butanol-ethanol (ABE) fermentation by sequencing solventogenic clostridia strains.</title>
        <authorList>
            <person name="Brown S."/>
        </authorList>
    </citation>
    <scope>NUCLEOTIDE SEQUENCE</scope>
    <source>
        <strain evidence="2">DJ123</strain>
    </source>
</reference>
<dbReference type="EMBL" id="JADOEF010000001">
    <property type="protein sequence ID" value="MBF7810922.1"/>
    <property type="molecule type" value="Genomic_DNA"/>
</dbReference>
<dbReference type="Proteomes" id="UP000822184">
    <property type="component" value="Unassembled WGS sequence"/>
</dbReference>
<gene>
    <name evidence="2" type="ORF">BCD95_003382</name>
    <name evidence="1" type="ORF">IS491_20085</name>
</gene>
<comment type="caution">
    <text evidence="2">The sequence shown here is derived from an EMBL/GenBank/DDBJ whole genome shotgun (WGS) entry which is preliminary data.</text>
</comment>